<dbReference type="InterPro" id="IPR027417">
    <property type="entry name" value="P-loop_NTPase"/>
</dbReference>
<evidence type="ECO:0000313" key="2">
    <source>
        <dbReference type="EMBL" id="HAE4606945.1"/>
    </source>
</evidence>
<gene>
    <name evidence="2" type="ORF">G4D32_004597</name>
</gene>
<proteinExistence type="predicted"/>
<comment type="caution">
    <text evidence="2">The sequence shown here is derived from an EMBL/GenBank/DDBJ whole genome shotgun (WGS) entry which is preliminary data.</text>
</comment>
<feature type="non-terminal residue" evidence="2">
    <location>
        <position position="1"/>
    </location>
</feature>
<dbReference type="SUPFAM" id="SSF52540">
    <property type="entry name" value="P-loop containing nucleoside triphosphate hydrolases"/>
    <property type="match status" value="1"/>
</dbReference>
<dbReference type="Pfam" id="PF13304">
    <property type="entry name" value="AAA_21"/>
    <property type="match status" value="1"/>
</dbReference>
<feature type="domain" description="ATPase AAA-type core" evidence="1">
    <location>
        <begin position="2"/>
        <end position="83"/>
    </location>
</feature>
<dbReference type="Gene3D" id="3.40.50.300">
    <property type="entry name" value="P-loop containing nucleotide triphosphate hydrolases"/>
    <property type="match status" value="1"/>
</dbReference>
<dbReference type="PANTHER" id="PTHR43581">
    <property type="entry name" value="ATP/GTP PHOSPHATASE"/>
    <property type="match status" value="1"/>
</dbReference>
<dbReference type="AlphaFoldDB" id="A0A731QUX6"/>
<name>A0A731QUX6_SALTM</name>
<dbReference type="InterPro" id="IPR051396">
    <property type="entry name" value="Bact_Antivir_Def_Nuclease"/>
</dbReference>
<accession>A0A731QUX6</accession>
<sequence length="103" mass="11992">YFQSDNGERISLSNLSSGEQNQIVIYFDLIFKAKQNSVILIDEPEISLHVAWQKEFLDSIARIQKLNEFSKIIIATHSLQIVNNNWDITYDLFENNNKNMEGQ</sequence>
<dbReference type="InterPro" id="IPR003959">
    <property type="entry name" value="ATPase_AAA_core"/>
</dbReference>
<evidence type="ECO:0000259" key="1">
    <source>
        <dbReference type="Pfam" id="PF13304"/>
    </source>
</evidence>
<reference evidence="2" key="2">
    <citation type="submission" date="2018-07" db="EMBL/GenBank/DDBJ databases">
        <authorList>
            <consortium name="NCBI Pathogen Detection Project"/>
        </authorList>
    </citation>
    <scope>NUCLEOTIDE SEQUENCE</scope>
    <source>
        <strain evidence="2">Salmonella enterica</strain>
    </source>
</reference>
<organism evidence="2">
    <name type="scientific">Salmonella typhimurium</name>
    <dbReference type="NCBI Taxonomy" id="90371"/>
    <lineage>
        <taxon>Bacteria</taxon>
        <taxon>Pseudomonadati</taxon>
        <taxon>Pseudomonadota</taxon>
        <taxon>Gammaproteobacteria</taxon>
        <taxon>Enterobacterales</taxon>
        <taxon>Enterobacteriaceae</taxon>
        <taxon>Salmonella</taxon>
    </lineage>
</organism>
<protein>
    <submittedName>
        <fullName evidence="2">AAA family ATPase</fullName>
    </submittedName>
</protein>
<dbReference type="PANTHER" id="PTHR43581:SF2">
    <property type="entry name" value="EXCINUCLEASE ATPASE SUBUNIT"/>
    <property type="match status" value="1"/>
</dbReference>
<reference evidence="2" key="1">
    <citation type="journal article" date="2018" name="Genome Biol.">
        <title>SKESA: strategic k-mer extension for scrupulous assemblies.</title>
        <authorList>
            <person name="Souvorov A."/>
            <person name="Agarwala R."/>
            <person name="Lipman D.J."/>
        </authorList>
    </citation>
    <scope>NUCLEOTIDE SEQUENCE</scope>
    <source>
        <strain evidence="2">Salmonella enterica</strain>
    </source>
</reference>
<dbReference type="EMBL" id="DAARZQ010000041">
    <property type="protein sequence ID" value="HAE4606945.1"/>
    <property type="molecule type" value="Genomic_DNA"/>
</dbReference>